<feature type="chain" id="PRO_5045708203" evidence="1">
    <location>
        <begin position="26"/>
        <end position="129"/>
    </location>
</feature>
<organism evidence="2 3">
    <name type="scientific">Ferrimonas pelagia</name>
    <dbReference type="NCBI Taxonomy" id="1177826"/>
    <lineage>
        <taxon>Bacteria</taxon>
        <taxon>Pseudomonadati</taxon>
        <taxon>Pseudomonadota</taxon>
        <taxon>Gammaproteobacteria</taxon>
        <taxon>Alteromonadales</taxon>
        <taxon>Ferrimonadaceae</taxon>
        <taxon>Ferrimonas</taxon>
    </lineage>
</organism>
<dbReference type="EMBL" id="BAABJZ010000098">
    <property type="protein sequence ID" value="GAA4897334.1"/>
    <property type="molecule type" value="Genomic_DNA"/>
</dbReference>
<evidence type="ECO:0000256" key="1">
    <source>
        <dbReference type="SAM" id="SignalP"/>
    </source>
</evidence>
<comment type="caution">
    <text evidence="2">The sequence shown here is derived from an EMBL/GenBank/DDBJ whole genome shotgun (WGS) entry which is preliminary data.</text>
</comment>
<evidence type="ECO:0000313" key="3">
    <source>
        <dbReference type="Proteomes" id="UP001499988"/>
    </source>
</evidence>
<reference evidence="3" key="1">
    <citation type="journal article" date="2019" name="Int. J. Syst. Evol. Microbiol.">
        <title>The Global Catalogue of Microorganisms (GCM) 10K type strain sequencing project: providing services to taxonomists for standard genome sequencing and annotation.</title>
        <authorList>
            <consortium name="The Broad Institute Genomics Platform"/>
            <consortium name="The Broad Institute Genome Sequencing Center for Infectious Disease"/>
            <person name="Wu L."/>
            <person name="Ma J."/>
        </authorList>
    </citation>
    <scope>NUCLEOTIDE SEQUENCE [LARGE SCALE GENOMIC DNA]</scope>
    <source>
        <strain evidence="3">JCM 18401</strain>
    </source>
</reference>
<dbReference type="RefSeq" id="WP_345336591.1">
    <property type="nucleotide sequence ID" value="NZ_BAABJZ010000098.1"/>
</dbReference>
<keyword evidence="1" id="KW-0732">Signal</keyword>
<proteinExistence type="predicted"/>
<feature type="signal peptide" evidence="1">
    <location>
        <begin position="1"/>
        <end position="25"/>
    </location>
</feature>
<dbReference type="Proteomes" id="UP001499988">
    <property type="component" value="Unassembled WGS sequence"/>
</dbReference>
<sequence length="129" mass="14079">MSWQGSVWAPIASLCLAALSIPAYGNEPASHGRTDPFAWNLTSQPGMPEPARLVPLLQFGSERRNWFIGTQLAPVARYQPRPSAATRWQARFGGGLVQGRATFVLDLSHNEGLALTDQLALALTAKYQF</sequence>
<name>A0ABP9FA60_9GAMM</name>
<protein>
    <submittedName>
        <fullName evidence="2">Uncharacterized protein</fullName>
    </submittedName>
</protein>
<gene>
    <name evidence="2" type="ORF">GCM10023333_33300</name>
</gene>
<keyword evidence="3" id="KW-1185">Reference proteome</keyword>
<evidence type="ECO:0000313" key="2">
    <source>
        <dbReference type="EMBL" id="GAA4897334.1"/>
    </source>
</evidence>
<accession>A0ABP9FA60</accession>